<evidence type="ECO:0000313" key="1">
    <source>
        <dbReference type="EMBL" id="GEK47382.1"/>
    </source>
</evidence>
<dbReference type="RefSeq" id="WP_186809958.1">
    <property type="nucleotide sequence ID" value="NZ_BJUK01000015.1"/>
</dbReference>
<organism evidence="1 2">
    <name type="scientific">Bisbaumannia pacifica</name>
    <dbReference type="NCBI Taxonomy" id="77098"/>
    <lineage>
        <taxon>Bacteria</taxon>
        <taxon>Pseudomonadati</taxon>
        <taxon>Pseudomonadota</taxon>
        <taxon>Gammaproteobacteria</taxon>
        <taxon>Oceanospirillales</taxon>
        <taxon>Halomonadaceae</taxon>
        <taxon>Bisbaumannia</taxon>
    </lineage>
</organism>
<keyword evidence="2" id="KW-1185">Reference proteome</keyword>
<reference evidence="1 2" key="1">
    <citation type="submission" date="2019-07" db="EMBL/GenBank/DDBJ databases">
        <title>Whole genome shotgun sequence of Halomonas pacifica NBRC 102220.</title>
        <authorList>
            <person name="Hosoyama A."/>
            <person name="Uohara A."/>
            <person name="Ohji S."/>
            <person name="Ichikawa N."/>
        </authorList>
    </citation>
    <scope>NUCLEOTIDE SEQUENCE [LARGE SCALE GENOMIC DNA]</scope>
    <source>
        <strain evidence="1 2">NBRC 102220</strain>
    </source>
</reference>
<protein>
    <submittedName>
        <fullName evidence="1">Uncharacterized protein</fullName>
    </submittedName>
</protein>
<dbReference type="AlphaFoldDB" id="A0A510X7G6"/>
<comment type="caution">
    <text evidence="1">The sequence shown here is derived from an EMBL/GenBank/DDBJ whole genome shotgun (WGS) entry which is preliminary data.</text>
</comment>
<dbReference type="EMBL" id="BJUK01000015">
    <property type="protein sequence ID" value="GEK47382.1"/>
    <property type="molecule type" value="Genomic_DNA"/>
</dbReference>
<evidence type="ECO:0000313" key="2">
    <source>
        <dbReference type="Proteomes" id="UP000321275"/>
    </source>
</evidence>
<accession>A0A510X7G6</accession>
<name>A0A510X7G6_9GAMM</name>
<proteinExistence type="predicted"/>
<dbReference type="Proteomes" id="UP000321275">
    <property type="component" value="Unassembled WGS sequence"/>
</dbReference>
<gene>
    <name evidence="1" type="ORF">HPA02_16650</name>
</gene>
<sequence>MSKRVNKHRVQAGKTYKVTFGVNQTQKINKAANAVDETPQKFLKTATADKAKAITGE</sequence>